<feature type="region of interest" description="Disordered" evidence="1">
    <location>
        <begin position="383"/>
        <end position="410"/>
    </location>
</feature>
<dbReference type="KEGG" id="sgra:EX895_006293"/>
<name>A0A4U7KMD0_9BASI</name>
<proteinExistence type="predicted"/>
<protein>
    <submittedName>
        <fullName evidence="2">Uncharacterized protein</fullName>
    </submittedName>
</protein>
<sequence length="410" mass="44484">MHSVNGESIVYKYTGRTNDNAFVPPAPSFSDSLTVDTASTLPEFASGSAGLTSYFTNQNTKSRLQMAAFKGGPALPKRFEKMTPSSATIAADTSGGPSCNKRKQRTTALLSNRCNADDKEEVARQISQMHGANKQADDGDTSTIAGTSEDDESIVKHQHSKMYDHDDSVAIPTSGVRSTAVDNVTDDDDIELSKVKTRRPRKAMKSDPAREAEDFKLFKAESSTPKSPGSRTNAAAGSSKDVIKTPPKKQATSAYATPNRSGEPASAWTPAHWDDLNFAILKVVHDHVSAPFFMILWSCSRRLPLLTAADRRSMLLLLVRDAQATELYDASPNLSPWRVKGRLHVKVNAPPPVPDATLADSVTDPSSSRNGYSLQLRQLLKNAQGGEAASKRWDIELKPTRAKGSPKKQQ</sequence>
<dbReference type="AlphaFoldDB" id="A0A4U7KMD0"/>
<evidence type="ECO:0000313" key="3">
    <source>
        <dbReference type="Proteomes" id="UP000306050"/>
    </source>
</evidence>
<feature type="region of interest" description="Disordered" evidence="1">
    <location>
        <begin position="348"/>
        <end position="370"/>
    </location>
</feature>
<comment type="caution">
    <text evidence="2">The sequence shown here is derived from an EMBL/GenBank/DDBJ whole genome shotgun (WGS) entry which is preliminary data.</text>
</comment>
<accession>A0A4U7KMD0</accession>
<dbReference type="Proteomes" id="UP000306050">
    <property type="component" value="Chromosome SGRAM_8"/>
</dbReference>
<feature type="compositionally biased region" description="Basic and acidic residues" evidence="1">
    <location>
        <begin position="389"/>
        <end position="399"/>
    </location>
</feature>
<dbReference type="EMBL" id="SRRM01000021">
    <property type="protein sequence ID" value="TKY85213.1"/>
    <property type="molecule type" value="Genomic_DNA"/>
</dbReference>
<feature type="compositionally biased region" description="Polar residues" evidence="1">
    <location>
        <begin position="221"/>
        <end position="236"/>
    </location>
</feature>
<evidence type="ECO:0000256" key="1">
    <source>
        <dbReference type="SAM" id="MobiDB-lite"/>
    </source>
</evidence>
<feature type="compositionally biased region" description="Basic residues" evidence="1">
    <location>
        <begin position="400"/>
        <end position="410"/>
    </location>
</feature>
<dbReference type="GeneID" id="40729188"/>
<feature type="compositionally biased region" description="Polar residues" evidence="1">
    <location>
        <begin position="250"/>
        <end position="260"/>
    </location>
</feature>
<evidence type="ECO:0000313" key="2">
    <source>
        <dbReference type="EMBL" id="TKY85213.1"/>
    </source>
</evidence>
<dbReference type="RefSeq" id="XP_029737198.1">
    <property type="nucleotide sequence ID" value="XM_029886885.1"/>
</dbReference>
<gene>
    <name evidence="2" type="ORF">EX895_006293</name>
</gene>
<feature type="compositionally biased region" description="Basic and acidic residues" evidence="1">
    <location>
        <begin position="204"/>
        <end position="219"/>
    </location>
</feature>
<dbReference type="OrthoDB" id="2546640at2759"/>
<reference evidence="2 3" key="1">
    <citation type="submission" date="2019-05" db="EMBL/GenBank/DDBJ databases">
        <title>Sporisorium graminicola CBS 10092 draft sequencing and annotation.</title>
        <authorList>
            <person name="Solano-Gonzalez S."/>
            <person name="Caddick M.X."/>
            <person name="Darby A."/>
        </authorList>
    </citation>
    <scope>NUCLEOTIDE SEQUENCE [LARGE SCALE GENOMIC DNA]</scope>
    <source>
        <strain evidence="2 3">CBS 10092</strain>
    </source>
</reference>
<organism evidence="2 3">
    <name type="scientific">Sporisorium graminicola</name>
    <dbReference type="NCBI Taxonomy" id="280036"/>
    <lineage>
        <taxon>Eukaryota</taxon>
        <taxon>Fungi</taxon>
        <taxon>Dikarya</taxon>
        <taxon>Basidiomycota</taxon>
        <taxon>Ustilaginomycotina</taxon>
        <taxon>Ustilaginomycetes</taxon>
        <taxon>Ustilaginales</taxon>
        <taxon>Ustilaginaceae</taxon>
        <taxon>Sporisorium</taxon>
    </lineage>
</organism>
<keyword evidence="3" id="KW-1185">Reference proteome</keyword>
<feature type="region of interest" description="Disordered" evidence="1">
    <location>
        <begin position="126"/>
        <end position="266"/>
    </location>
</feature>